<evidence type="ECO:0000313" key="2">
    <source>
        <dbReference type="EMBL" id="GAT42752.1"/>
    </source>
</evidence>
<name>A0ABQ0KV39_MYCCL</name>
<accession>A0ABQ0KV39</accession>
<proteinExistence type="predicted"/>
<feature type="region of interest" description="Disordered" evidence="1">
    <location>
        <begin position="317"/>
        <end position="346"/>
    </location>
</feature>
<feature type="compositionally biased region" description="Polar residues" evidence="1">
    <location>
        <begin position="25"/>
        <end position="37"/>
    </location>
</feature>
<protein>
    <submittedName>
        <fullName evidence="2">Uncharacterized protein</fullName>
    </submittedName>
</protein>
<dbReference type="EMBL" id="DF838232">
    <property type="protein sequence ID" value="GAT42752.1"/>
    <property type="molecule type" value="Genomic_DNA"/>
</dbReference>
<feature type="region of interest" description="Disordered" evidence="1">
    <location>
        <begin position="25"/>
        <end position="58"/>
    </location>
</feature>
<evidence type="ECO:0000256" key="1">
    <source>
        <dbReference type="SAM" id="MobiDB-lite"/>
    </source>
</evidence>
<feature type="compositionally biased region" description="Pro residues" evidence="1">
    <location>
        <begin position="41"/>
        <end position="58"/>
    </location>
</feature>
<keyword evidence="3" id="KW-1185">Reference proteome</keyword>
<reference evidence="2" key="1">
    <citation type="submission" date="2014-09" db="EMBL/GenBank/DDBJ databases">
        <title>Genome sequence of the luminous mushroom Mycena chlorophos for searching fungal bioluminescence genes.</title>
        <authorList>
            <person name="Tanaka Y."/>
            <person name="Kasuga D."/>
            <person name="Oba Y."/>
            <person name="Hase S."/>
            <person name="Sato K."/>
            <person name="Oba Y."/>
            <person name="Sakakibara Y."/>
        </authorList>
    </citation>
    <scope>NUCLEOTIDE SEQUENCE</scope>
</reference>
<feature type="compositionally biased region" description="Pro residues" evidence="1">
    <location>
        <begin position="325"/>
        <end position="336"/>
    </location>
</feature>
<gene>
    <name evidence="2" type="ORF">MCHLO_00454</name>
</gene>
<organism evidence="2 3">
    <name type="scientific">Mycena chlorophos</name>
    <name type="common">Agaric fungus</name>
    <name type="synonym">Agaricus chlorophos</name>
    <dbReference type="NCBI Taxonomy" id="658473"/>
    <lineage>
        <taxon>Eukaryota</taxon>
        <taxon>Fungi</taxon>
        <taxon>Dikarya</taxon>
        <taxon>Basidiomycota</taxon>
        <taxon>Agaricomycotina</taxon>
        <taxon>Agaricomycetes</taxon>
        <taxon>Agaricomycetidae</taxon>
        <taxon>Agaricales</taxon>
        <taxon>Marasmiineae</taxon>
        <taxon>Mycenaceae</taxon>
        <taxon>Mycena</taxon>
    </lineage>
</organism>
<sequence length="505" mass="55723">MPSRGPTRHRVGPIWREKLAKNASTLSHAISSASQTLRKPLLPPPPTPSPPPLPSSAPPLPSPFAVGLSTVCPGHFFKWDVEDFARNCPMHLNRTSGTGVLKYRFETMDPPCLRAVSCTGSTETPGSPCEHCTALFLEVNLLRERASRDFRQVHRTEELSWAQMRSKVDALQLQINELKLEMLNRDHKLDSADKNIAHYKALFDYLQETPVRALHRLFRNAGTERWSPQKMLAHCQKPVAGKYNPGPFFEWEIDIGMLVYELGGLSAVYALSKSTYALPSRNTLQKRRRRKHVQPSLLGVHLTEVYNNIATFFGGRTAPSSSPLPATPPPPTPSPPSIDGGATPPIAPAPQKYLHSALFDETAKTASVDYFTESDAMAGLCLEHLANLPTVQVGDDFESIRAAVQLVRDEKVHVADNLSVAAISRLSREGYGAKPVYVAASCKNGTYEDTLRVVMMVLEAWKRSPDGEVRHGPISSVASDGDAKRRVIREFAGARSALTNDYFCK</sequence>
<dbReference type="Proteomes" id="UP000815677">
    <property type="component" value="Unassembled WGS sequence"/>
</dbReference>
<evidence type="ECO:0000313" key="3">
    <source>
        <dbReference type="Proteomes" id="UP000815677"/>
    </source>
</evidence>